<dbReference type="PROSITE" id="PS50042">
    <property type="entry name" value="CNMP_BINDING_3"/>
    <property type="match status" value="4"/>
</dbReference>
<gene>
    <name evidence="11" type="ORF">BASA50_004016</name>
</gene>
<dbReference type="InterPro" id="IPR057207">
    <property type="entry name" value="FBXL15_LRR"/>
</dbReference>
<evidence type="ECO:0000256" key="7">
    <source>
        <dbReference type="ARBA" id="ARBA00023286"/>
    </source>
</evidence>
<dbReference type="SMART" id="SM00100">
    <property type="entry name" value="cNMP"/>
    <property type="match status" value="4"/>
</dbReference>
<evidence type="ECO:0000256" key="9">
    <source>
        <dbReference type="SAM" id="MobiDB-lite"/>
    </source>
</evidence>
<name>A0ABQ8FHF9_9FUNG</name>
<keyword evidence="2" id="KW-0813">Transport</keyword>
<feature type="domain" description="Cyclic nucleotide-binding" evidence="10">
    <location>
        <begin position="24"/>
        <end position="133"/>
    </location>
</feature>
<keyword evidence="12" id="KW-1185">Reference proteome</keyword>
<dbReference type="InterPro" id="IPR032675">
    <property type="entry name" value="LRR_dom_sf"/>
</dbReference>
<evidence type="ECO:0000256" key="8">
    <source>
        <dbReference type="ARBA" id="ARBA00023303"/>
    </source>
</evidence>
<organism evidence="11 12">
    <name type="scientific">Batrachochytrium salamandrivorans</name>
    <dbReference type="NCBI Taxonomy" id="1357716"/>
    <lineage>
        <taxon>Eukaryota</taxon>
        <taxon>Fungi</taxon>
        <taxon>Fungi incertae sedis</taxon>
        <taxon>Chytridiomycota</taxon>
        <taxon>Chytridiomycota incertae sedis</taxon>
        <taxon>Chytridiomycetes</taxon>
        <taxon>Rhizophydiales</taxon>
        <taxon>Rhizophydiales incertae sedis</taxon>
        <taxon>Batrachochytrium</taxon>
    </lineage>
</organism>
<dbReference type="SUPFAM" id="SSF52047">
    <property type="entry name" value="RNI-like"/>
    <property type="match status" value="1"/>
</dbReference>
<keyword evidence="7" id="KW-1071">Ligand-gated ion channel</keyword>
<dbReference type="InterPro" id="IPR018490">
    <property type="entry name" value="cNMP-bd_dom_sf"/>
</dbReference>
<dbReference type="Pfam" id="PF00027">
    <property type="entry name" value="cNMP_binding"/>
    <property type="match status" value="4"/>
</dbReference>
<protein>
    <recommendedName>
        <fullName evidence="10">Cyclic nucleotide-binding domain-containing protein</fullName>
    </recommendedName>
</protein>
<dbReference type="Proteomes" id="UP001648503">
    <property type="component" value="Unassembled WGS sequence"/>
</dbReference>
<feature type="region of interest" description="Disordered" evidence="9">
    <location>
        <begin position="626"/>
        <end position="652"/>
    </location>
</feature>
<comment type="caution">
    <text evidence="11">The sequence shown here is derived from an EMBL/GenBank/DDBJ whole genome shotgun (WGS) entry which is preliminary data.</text>
</comment>
<dbReference type="EMBL" id="JAFCIX010000116">
    <property type="protein sequence ID" value="KAH6598135.1"/>
    <property type="molecule type" value="Genomic_DNA"/>
</dbReference>
<dbReference type="Gene3D" id="3.80.10.10">
    <property type="entry name" value="Ribonuclease Inhibitor"/>
    <property type="match status" value="2"/>
</dbReference>
<dbReference type="InterPro" id="IPR014710">
    <property type="entry name" value="RmlC-like_jellyroll"/>
</dbReference>
<keyword evidence="5" id="KW-0406">Ion transport</keyword>
<dbReference type="InterPro" id="IPR050866">
    <property type="entry name" value="CNG_cation_channel"/>
</dbReference>
<feature type="domain" description="Cyclic nucleotide-binding" evidence="10">
    <location>
        <begin position="319"/>
        <end position="436"/>
    </location>
</feature>
<sequence>MDASILGFLRDHVLFKEYSNNTSFLDTLMSMITTRVCTDGTYVIRKGEVGRAMFFILRGEIQVISEDGETIINTLAEQSFFGEIGLLFSVPRTVSCRAHGRAILLTITKESLEKAVAPYPRIAHSISQIAEERYSSHIKQVESSVSVDFSDELRIGVTQQDLKLIPLFRDCEIGFLHNLALTLRPVKYSTDKLIIQKGEMASEMFFVVRGVAEVFNEHTGQVFAQFQPGSFFGEVGLFFKIKRSASVRCNTKEVMVFKLLKKDLDHLLVDYPEVRMKVEAEASQRLLYIESRAKANLDKTVQDITDVEVVRERLKTIPLFHGSSTSFLHQLVLATKIRVVGKNEIIIRKGEIGNSMYFVISGAVQVISESDSKVLVTMESNTFFGEVALFYRVNRTATVRASHPTTLIEISNDVVQNILKFYPDLMQVIHQRAKENFEAFTLRQRALLHCDFSAIDQQRFDIEATISRLRKVPIFEKCDEGFLGTLALNTSIRTLKMSEFVIKTGDPSLEMYFLAHGRVQIVSADGNTVYDSVEEGGFFGEVGVVRGVNRTASVRVDSPVCGLLVLSADAMRKALNKYPENFQLVVLAADKRYHLAEQRVLNVEYTLTSKRNTDTMSSESTLNTWSMASGLNSTTPTQKSTEKRKNSNGSISNIMAPFGQIFSRRTRPKSLTIGNKSSNLKLTTSVVSQDLTVDPLAIYTISKWNSGWSALREIPRGPIELKYKESTHVKHALGKMFNTLKIKLNSSDEAKNRISPTSAKLIQDKGSKLLTESPNTKTQQRLLIAQPKFLKHILDANETQLQTIFSHIMPVELLKLRGVCRVWSKMLLLKVFWNSLDLKSKFRLIDRKAVDAFSYLGGNSIAHIDLTGCWMIQDSDLCILISRCSGIRNLIISNCWKVTDQGIAYIAKGCRELQHLDISHCGQISGKGLPIIQLYRLDLRDSDHISDKCLKWIASSCVDLSDLNLTFCTRITNSGMYDLSLGSQKFHRLQFTACAQLTDASVIYFSDSIRQLTYISLRQCRKMTDGVAIYLAATSPKLMCVDMTSCPFVTDGIVAQVHTKNAQVVVRVDQSAVSRGVVWPGTCGKPKAEQVALRDVFTSGPKGMMGSSRKSRRTNDRIRLVSIKNKGELPPMAGRTGDNLLKARKQVVPAK</sequence>
<evidence type="ECO:0000313" key="12">
    <source>
        <dbReference type="Proteomes" id="UP001648503"/>
    </source>
</evidence>
<keyword evidence="8" id="KW-0407">Ion channel</keyword>
<keyword evidence="6" id="KW-0472">Membrane</keyword>
<dbReference type="InterPro" id="IPR000595">
    <property type="entry name" value="cNMP-bd_dom"/>
</dbReference>
<dbReference type="PANTHER" id="PTHR45638">
    <property type="entry name" value="CYCLIC NUCLEOTIDE-GATED CATION CHANNEL SUBUNIT A"/>
    <property type="match status" value="1"/>
</dbReference>
<evidence type="ECO:0000256" key="1">
    <source>
        <dbReference type="ARBA" id="ARBA00004141"/>
    </source>
</evidence>
<dbReference type="InterPro" id="IPR018488">
    <property type="entry name" value="cNMP-bd_CS"/>
</dbReference>
<dbReference type="Gene3D" id="2.60.120.10">
    <property type="entry name" value="Jelly Rolls"/>
    <property type="match status" value="4"/>
</dbReference>
<evidence type="ECO:0000256" key="2">
    <source>
        <dbReference type="ARBA" id="ARBA00022448"/>
    </source>
</evidence>
<feature type="compositionally biased region" description="Polar residues" evidence="9">
    <location>
        <begin position="626"/>
        <end position="639"/>
    </location>
</feature>
<dbReference type="SMART" id="SM00367">
    <property type="entry name" value="LRR_CC"/>
    <property type="match status" value="6"/>
</dbReference>
<evidence type="ECO:0000256" key="5">
    <source>
        <dbReference type="ARBA" id="ARBA00023065"/>
    </source>
</evidence>
<evidence type="ECO:0000256" key="3">
    <source>
        <dbReference type="ARBA" id="ARBA00022692"/>
    </source>
</evidence>
<reference evidence="11 12" key="1">
    <citation type="submission" date="2021-02" db="EMBL/GenBank/DDBJ databases">
        <title>Variation within the Batrachochytrium salamandrivorans European outbreak.</title>
        <authorList>
            <person name="Kelly M."/>
            <person name="Pasmans F."/>
            <person name="Shea T.P."/>
            <person name="Munoz J.F."/>
            <person name="Carranza S."/>
            <person name="Cuomo C.A."/>
            <person name="Martel A."/>
        </authorList>
    </citation>
    <scope>NUCLEOTIDE SEQUENCE [LARGE SCALE GENOMIC DNA]</scope>
    <source>
        <strain evidence="11 12">AMFP18/2</strain>
    </source>
</reference>
<dbReference type="PROSITE" id="PS00889">
    <property type="entry name" value="CNMP_BINDING_2"/>
    <property type="match status" value="3"/>
</dbReference>
<feature type="domain" description="Cyclic nucleotide-binding" evidence="10">
    <location>
        <begin position="167"/>
        <end position="285"/>
    </location>
</feature>
<accession>A0ABQ8FHF9</accession>
<proteinExistence type="predicted"/>
<evidence type="ECO:0000313" key="11">
    <source>
        <dbReference type="EMBL" id="KAH6598135.1"/>
    </source>
</evidence>
<dbReference type="InterPro" id="IPR006553">
    <property type="entry name" value="Leu-rich_rpt_Cys-con_subtyp"/>
</dbReference>
<dbReference type="PANTHER" id="PTHR45638:SF11">
    <property type="entry name" value="CYCLIC NUCLEOTIDE-GATED CATION CHANNEL SUBUNIT A"/>
    <property type="match status" value="1"/>
</dbReference>
<dbReference type="Pfam" id="PF25372">
    <property type="entry name" value="DUF7885"/>
    <property type="match status" value="1"/>
</dbReference>
<dbReference type="SUPFAM" id="SSF51206">
    <property type="entry name" value="cAMP-binding domain-like"/>
    <property type="match status" value="4"/>
</dbReference>
<feature type="domain" description="Cyclic nucleotide-binding" evidence="10">
    <location>
        <begin position="474"/>
        <end position="575"/>
    </location>
</feature>
<evidence type="ECO:0000259" key="10">
    <source>
        <dbReference type="PROSITE" id="PS50042"/>
    </source>
</evidence>
<comment type="subcellular location">
    <subcellularLocation>
        <location evidence="1">Membrane</location>
        <topology evidence="1">Multi-pass membrane protein</topology>
    </subcellularLocation>
</comment>
<evidence type="ECO:0000256" key="6">
    <source>
        <dbReference type="ARBA" id="ARBA00023136"/>
    </source>
</evidence>
<keyword evidence="4" id="KW-1133">Transmembrane helix</keyword>
<keyword evidence="3" id="KW-0812">Transmembrane</keyword>
<evidence type="ECO:0000256" key="4">
    <source>
        <dbReference type="ARBA" id="ARBA00022989"/>
    </source>
</evidence>
<dbReference type="CDD" id="cd00038">
    <property type="entry name" value="CAP_ED"/>
    <property type="match status" value="4"/>
</dbReference>
<dbReference type="PROSITE" id="PS00888">
    <property type="entry name" value="CNMP_BINDING_1"/>
    <property type="match status" value="3"/>
</dbReference>